<dbReference type="EMBL" id="FODD01000002">
    <property type="protein sequence ID" value="SEN19081.1"/>
    <property type="molecule type" value="Genomic_DNA"/>
</dbReference>
<reference evidence="2 3" key="1">
    <citation type="submission" date="2016-10" db="EMBL/GenBank/DDBJ databases">
        <authorList>
            <person name="de Groot N.N."/>
        </authorList>
    </citation>
    <scope>NUCLEOTIDE SEQUENCE [LARGE SCALE GENOMIC DNA]</scope>
    <source>
        <strain evidence="2 3">CGMCC 4.2026</strain>
    </source>
</reference>
<protein>
    <submittedName>
        <fullName evidence="2">Uncharacterized protein</fullName>
    </submittedName>
</protein>
<dbReference type="AlphaFoldDB" id="A0A1H8EHM8"/>
<dbReference type="RefSeq" id="WP_176735392.1">
    <property type="nucleotide sequence ID" value="NZ_FODD01000002.1"/>
</dbReference>
<evidence type="ECO:0000313" key="3">
    <source>
        <dbReference type="Proteomes" id="UP000181951"/>
    </source>
</evidence>
<dbReference type="Proteomes" id="UP000181951">
    <property type="component" value="Unassembled WGS sequence"/>
</dbReference>
<keyword evidence="3" id="KW-1185">Reference proteome</keyword>
<evidence type="ECO:0000313" key="2">
    <source>
        <dbReference type="EMBL" id="SEN19081.1"/>
    </source>
</evidence>
<feature type="region of interest" description="Disordered" evidence="1">
    <location>
        <begin position="26"/>
        <end position="50"/>
    </location>
</feature>
<accession>A0A1H8EHM8</accession>
<proteinExistence type="predicted"/>
<dbReference type="STRING" id="310780.SAMN05216267_1002218"/>
<sequence length="50" mass="4680">MGRKLAGLAGIIVAVLAFGLTATGTAGHAPASSPAHHALAEGKGPTSTGS</sequence>
<feature type="compositionally biased region" description="Low complexity" evidence="1">
    <location>
        <begin position="26"/>
        <end position="37"/>
    </location>
</feature>
<evidence type="ECO:0000256" key="1">
    <source>
        <dbReference type="SAM" id="MobiDB-lite"/>
    </source>
</evidence>
<organism evidence="2 3">
    <name type="scientific">Actinacidiphila rubida</name>
    <dbReference type="NCBI Taxonomy" id="310780"/>
    <lineage>
        <taxon>Bacteria</taxon>
        <taxon>Bacillati</taxon>
        <taxon>Actinomycetota</taxon>
        <taxon>Actinomycetes</taxon>
        <taxon>Kitasatosporales</taxon>
        <taxon>Streptomycetaceae</taxon>
        <taxon>Actinacidiphila</taxon>
    </lineage>
</organism>
<name>A0A1H8EHM8_9ACTN</name>
<gene>
    <name evidence="2" type="ORF">SAMN05216267_1002218</name>
</gene>